<evidence type="ECO:0000313" key="2">
    <source>
        <dbReference type="EMBL" id="KAJ1361222.1"/>
    </source>
</evidence>
<feature type="transmembrane region" description="Helical" evidence="1">
    <location>
        <begin position="20"/>
        <end position="46"/>
    </location>
</feature>
<evidence type="ECO:0000256" key="1">
    <source>
        <dbReference type="SAM" id="Phobius"/>
    </source>
</evidence>
<keyword evidence="3" id="KW-1185">Reference proteome</keyword>
<organism evidence="2 3">
    <name type="scientific">Parelaphostrongylus tenuis</name>
    <name type="common">Meningeal worm</name>
    <dbReference type="NCBI Taxonomy" id="148309"/>
    <lineage>
        <taxon>Eukaryota</taxon>
        <taxon>Metazoa</taxon>
        <taxon>Ecdysozoa</taxon>
        <taxon>Nematoda</taxon>
        <taxon>Chromadorea</taxon>
        <taxon>Rhabditida</taxon>
        <taxon>Rhabditina</taxon>
        <taxon>Rhabditomorpha</taxon>
        <taxon>Strongyloidea</taxon>
        <taxon>Metastrongylidae</taxon>
        <taxon>Parelaphostrongylus</taxon>
    </lineage>
</organism>
<keyword evidence="1" id="KW-1133">Transmembrane helix</keyword>
<comment type="caution">
    <text evidence="2">The sequence shown here is derived from an EMBL/GenBank/DDBJ whole genome shotgun (WGS) entry which is preliminary data.</text>
</comment>
<dbReference type="EMBL" id="JAHQIW010004134">
    <property type="protein sequence ID" value="KAJ1361222.1"/>
    <property type="molecule type" value="Genomic_DNA"/>
</dbReference>
<dbReference type="AlphaFoldDB" id="A0AAD5N426"/>
<gene>
    <name evidence="2" type="ORF">KIN20_020421</name>
</gene>
<keyword evidence="1" id="KW-0812">Transmembrane</keyword>
<protein>
    <submittedName>
        <fullName evidence="2">Uncharacterized protein</fullName>
    </submittedName>
</protein>
<accession>A0AAD5N426</accession>
<evidence type="ECO:0000313" key="3">
    <source>
        <dbReference type="Proteomes" id="UP001196413"/>
    </source>
</evidence>
<sequence>MTDERNTAYVNRPESEMDMMIGFFLMNGICITFFLLFGLCVIFSCLRQRPKIFCKRKSEDRQKSLPVTTPKFQTLVKRTILSSPIHLARRPSGDIECTAEGKPLSAMNGDEEQVDENTVIPKQNAGHVLAMYSTQQEEKELFSKTSIIRQNLLGPLSFDDLHYT</sequence>
<dbReference type="Proteomes" id="UP001196413">
    <property type="component" value="Unassembled WGS sequence"/>
</dbReference>
<name>A0AAD5N426_PARTN</name>
<keyword evidence="1" id="KW-0472">Membrane</keyword>
<reference evidence="2" key="1">
    <citation type="submission" date="2021-06" db="EMBL/GenBank/DDBJ databases">
        <title>Parelaphostrongylus tenuis whole genome reference sequence.</title>
        <authorList>
            <person name="Garwood T.J."/>
            <person name="Larsen P.A."/>
            <person name="Fountain-Jones N.M."/>
            <person name="Garbe J.R."/>
            <person name="Macchietto M.G."/>
            <person name="Kania S.A."/>
            <person name="Gerhold R.W."/>
            <person name="Richards J.E."/>
            <person name="Wolf T.M."/>
        </authorList>
    </citation>
    <scope>NUCLEOTIDE SEQUENCE</scope>
    <source>
        <strain evidence="2">MNPRO001-30</strain>
        <tissue evidence="2">Meninges</tissue>
    </source>
</reference>
<proteinExistence type="predicted"/>